<dbReference type="Proteomes" id="UP001610335">
    <property type="component" value="Unassembled WGS sequence"/>
</dbReference>
<sequence length="284" mass="32394">MSSDDIDVPDFGYLPFDHYVMTKWNPTSPLPATQQKKHLVENWIKLGKYGRREYLREIPDPDEIPSDIPQDLLTRKERAHNGQIERTLFIRTWYGDPNNTESREKADSDYARLIGVISDEYGELGLMMDEFFVFDDKEVISSLQAQSGGEGRDERVEFSDGVAIARPGSMPSYVLTALTHCPDQIDGSRVEDLDDFPPDELIEGWQMLLVIIADRKACEDGWVLHLAINHKGHVLPFRVRDRADYVSTNLGNWSDGQRLTENTLNPEEDVEMYMDHGGSASGWD</sequence>
<name>A0ABR4INZ9_9EURO</name>
<gene>
    <name evidence="1" type="ORF">BDW59DRAFT_142140</name>
</gene>
<protein>
    <submittedName>
        <fullName evidence="1">Uncharacterized protein</fullName>
    </submittedName>
</protein>
<reference evidence="1 2" key="1">
    <citation type="submission" date="2024-07" db="EMBL/GenBank/DDBJ databases">
        <title>Section-level genome sequencing and comparative genomics of Aspergillus sections Usti and Cavernicolus.</title>
        <authorList>
            <consortium name="Lawrence Berkeley National Laboratory"/>
            <person name="Nybo J.L."/>
            <person name="Vesth T.C."/>
            <person name="Theobald S."/>
            <person name="Frisvad J.C."/>
            <person name="Larsen T.O."/>
            <person name="Kjaerboelling I."/>
            <person name="Rothschild-Mancinelli K."/>
            <person name="Lyhne E.K."/>
            <person name="Kogle M.E."/>
            <person name="Barry K."/>
            <person name="Clum A."/>
            <person name="Na H."/>
            <person name="Ledsgaard L."/>
            <person name="Lin J."/>
            <person name="Lipzen A."/>
            <person name="Kuo A."/>
            <person name="Riley R."/>
            <person name="Mondo S."/>
            <person name="LaButti K."/>
            <person name="Haridas S."/>
            <person name="Pangalinan J."/>
            <person name="Salamov A.A."/>
            <person name="Simmons B.A."/>
            <person name="Magnuson J.K."/>
            <person name="Chen J."/>
            <person name="Drula E."/>
            <person name="Henrissat B."/>
            <person name="Wiebenga A."/>
            <person name="Lubbers R.J."/>
            <person name="Gomes A.C."/>
            <person name="Makela M.R."/>
            <person name="Stajich J."/>
            <person name="Grigoriev I.V."/>
            <person name="Mortensen U.H."/>
            <person name="De vries R.P."/>
            <person name="Baker S.E."/>
            <person name="Andersen M.R."/>
        </authorList>
    </citation>
    <scope>NUCLEOTIDE SEQUENCE [LARGE SCALE GENOMIC DNA]</scope>
    <source>
        <strain evidence="1 2">CBS 600.67</strain>
    </source>
</reference>
<organism evidence="1 2">
    <name type="scientific">Aspergillus cavernicola</name>
    <dbReference type="NCBI Taxonomy" id="176166"/>
    <lineage>
        <taxon>Eukaryota</taxon>
        <taxon>Fungi</taxon>
        <taxon>Dikarya</taxon>
        <taxon>Ascomycota</taxon>
        <taxon>Pezizomycotina</taxon>
        <taxon>Eurotiomycetes</taxon>
        <taxon>Eurotiomycetidae</taxon>
        <taxon>Eurotiales</taxon>
        <taxon>Aspergillaceae</taxon>
        <taxon>Aspergillus</taxon>
        <taxon>Aspergillus subgen. Nidulantes</taxon>
    </lineage>
</organism>
<comment type="caution">
    <text evidence="1">The sequence shown here is derived from an EMBL/GenBank/DDBJ whole genome shotgun (WGS) entry which is preliminary data.</text>
</comment>
<accession>A0ABR4INZ9</accession>
<keyword evidence="2" id="KW-1185">Reference proteome</keyword>
<proteinExistence type="predicted"/>
<evidence type="ECO:0000313" key="2">
    <source>
        <dbReference type="Proteomes" id="UP001610335"/>
    </source>
</evidence>
<evidence type="ECO:0000313" key="1">
    <source>
        <dbReference type="EMBL" id="KAL2829475.1"/>
    </source>
</evidence>
<dbReference type="EMBL" id="JBFXLS010000016">
    <property type="protein sequence ID" value="KAL2829475.1"/>
    <property type="molecule type" value="Genomic_DNA"/>
</dbReference>